<protein>
    <submittedName>
        <fullName evidence="1">Uncharacterized protein</fullName>
    </submittedName>
</protein>
<reference evidence="1 2" key="1">
    <citation type="submission" date="2019-03" db="EMBL/GenBank/DDBJ databases">
        <title>First draft genome of Liparis tanakae, snailfish: a comprehensive survey of snailfish specific genes.</title>
        <authorList>
            <person name="Kim W."/>
            <person name="Song I."/>
            <person name="Jeong J.-H."/>
            <person name="Kim D."/>
            <person name="Kim S."/>
            <person name="Ryu S."/>
            <person name="Song J.Y."/>
            <person name="Lee S.K."/>
        </authorList>
    </citation>
    <scope>NUCLEOTIDE SEQUENCE [LARGE SCALE GENOMIC DNA]</scope>
    <source>
        <tissue evidence="1">Muscle</tissue>
    </source>
</reference>
<sequence>MHSAIDIDGSCFDLPIVASWRSIIKGYSLFCSAAVRKMAASVHDVVRSPQPGRSISAPPAGWERNIQGPRHTTVSLHAAHATERRKRLIGLSTAALAVPGALLHCSSQDAPYGDLNR</sequence>
<evidence type="ECO:0000313" key="2">
    <source>
        <dbReference type="Proteomes" id="UP000314294"/>
    </source>
</evidence>
<comment type="caution">
    <text evidence="1">The sequence shown here is derived from an EMBL/GenBank/DDBJ whole genome shotgun (WGS) entry which is preliminary data.</text>
</comment>
<name>A0A4Z2GAE6_9TELE</name>
<dbReference type="Proteomes" id="UP000314294">
    <property type="component" value="Unassembled WGS sequence"/>
</dbReference>
<dbReference type="EMBL" id="SRLO01000628">
    <property type="protein sequence ID" value="TNN50191.1"/>
    <property type="molecule type" value="Genomic_DNA"/>
</dbReference>
<keyword evidence="2" id="KW-1185">Reference proteome</keyword>
<evidence type="ECO:0000313" key="1">
    <source>
        <dbReference type="EMBL" id="TNN50191.1"/>
    </source>
</evidence>
<gene>
    <name evidence="1" type="ORF">EYF80_039615</name>
</gene>
<dbReference type="AlphaFoldDB" id="A0A4Z2GAE6"/>
<proteinExistence type="predicted"/>
<accession>A0A4Z2GAE6</accession>
<organism evidence="1 2">
    <name type="scientific">Liparis tanakae</name>
    <name type="common">Tanaka's snailfish</name>
    <dbReference type="NCBI Taxonomy" id="230148"/>
    <lineage>
        <taxon>Eukaryota</taxon>
        <taxon>Metazoa</taxon>
        <taxon>Chordata</taxon>
        <taxon>Craniata</taxon>
        <taxon>Vertebrata</taxon>
        <taxon>Euteleostomi</taxon>
        <taxon>Actinopterygii</taxon>
        <taxon>Neopterygii</taxon>
        <taxon>Teleostei</taxon>
        <taxon>Neoteleostei</taxon>
        <taxon>Acanthomorphata</taxon>
        <taxon>Eupercaria</taxon>
        <taxon>Perciformes</taxon>
        <taxon>Cottioidei</taxon>
        <taxon>Cottales</taxon>
        <taxon>Liparidae</taxon>
        <taxon>Liparis</taxon>
    </lineage>
</organism>